<dbReference type="SMART" id="SM00530">
    <property type="entry name" value="HTH_XRE"/>
    <property type="match status" value="1"/>
</dbReference>
<dbReference type="PROSITE" id="PS50943">
    <property type="entry name" value="HTH_CROC1"/>
    <property type="match status" value="1"/>
</dbReference>
<dbReference type="InterPro" id="IPR010982">
    <property type="entry name" value="Lambda_DNA-bd_dom_sf"/>
</dbReference>
<dbReference type="InterPro" id="IPR001387">
    <property type="entry name" value="Cro/C1-type_HTH"/>
</dbReference>
<organism evidence="2 3">
    <name type="scientific">Blautia pseudococcoides</name>
    <dbReference type="NCBI Taxonomy" id="1796616"/>
    <lineage>
        <taxon>Bacteria</taxon>
        <taxon>Bacillati</taxon>
        <taxon>Bacillota</taxon>
        <taxon>Clostridia</taxon>
        <taxon>Lachnospirales</taxon>
        <taxon>Lachnospiraceae</taxon>
        <taxon>Blautia</taxon>
    </lineage>
</organism>
<dbReference type="SUPFAM" id="SSF47413">
    <property type="entry name" value="lambda repressor-like DNA-binding domains"/>
    <property type="match status" value="1"/>
</dbReference>
<protein>
    <recommendedName>
        <fullName evidence="1">HTH cro/C1-type domain-containing protein</fullName>
    </recommendedName>
</protein>
<evidence type="ECO:0000313" key="3">
    <source>
        <dbReference type="Proteomes" id="UP000092574"/>
    </source>
</evidence>
<feature type="domain" description="HTH cro/C1-type" evidence="1">
    <location>
        <begin position="42"/>
        <end position="96"/>
    </location>
</feature>
<proteinExistence type="predicted"/>
<gene>
    <name evidence="2" type="ORF">A4V09_16480</name>
</gene>
<dbReference type="KEGG" id="byl:A4V09_16480"/>
<dbReference type="EMBL" id="CP015405">
    <property type="protein sequence ID" value="ANU77213.2"/>
    <property type="molecule type" value="Genomic_DNA"/>
</dbReference>
<dbReference type="Gene3D" id="1.10.260.40">
    <property type="entry name" value="lambda repressor-like DNA-binding domains"/>
    <property type="match status" value="1"/>
</dbReference>
<dbReference type="CDD" id="cd00093">
    <property type="entry name" value="HTH_XRE"/>
    <property type="match status" value="1"/>
</dbReference>
<dbReference type="Proteomes" id="UP000092574">
    <property type="component" value="Chromosome"/>
</dbReference>
<keyword evidence="3" id="KW-1185">Reference proteome</keyword>
<evidence type="ECO:0000259" key="1">
    <source>
        <dbReference type="PROSITE" id="PS50943"/>
    </source>
</evidence>
<sequence length="153" mass="17960">MKLILTVRKCHFLHFYYITYVRKVNNNFTFMRGDFMSIGMRLLAWRKEQGLKTTDLRDSTGISLGALSNYENDRREISSNFLLKLQEIYNADIYYILTGVRMERGILTQNEQEMLENFKVLPEREQIKLIGIVEEKAQAYKVKSEKSSASRTG</sequence>
<dbReference type="OrthoDB" id="2475196at2"/>
<reference evidence="2" key="1">
    <citation type="submission" date="2017-04" db="EMBL/GenBank/DDBJ databases">
        <title>Complete Genome Sequences of Twelve Strains of a Stable Defined Moderately Diverse Mouse Microbiota 2 (sDMDMm2).</title>
        <authorList>
            <person name="Uchimura Y."/>
            <person name="Wyss M."/>
            <person name="Brugiroux S."/>
            <person name="Limenitakis J.P."/>
            <person name="Stecher B."/>
            <person name="McCoy K.D."/>
            <person name="Macpherson A.J."/>
        </authorList>
    </citation>
    <scope>NUCLEOTIDE SEQUENCE</scope>
    <source>
        <strain evidence="2">YL58</strain>
    </source>
</reference>
<evidence type="ECO:0000313" key="2">
    <source>
        <dbReference type="EMBL" id="ANU77213.2"/>
    </source>
</evidence>
<dbReference type="STRING" id="1796616.A4V09_16480"/>
<dbReference type="Pfam" id="PF12844">
    <property type="entry name" value="HTH_19"/>
    <property type="match status" value="1"/>
</dbReference>
<dbReference type="GO" id="GO:0003677">
    <property type="term" value="F:DNA binding"/>
    <property type="evidence" value="ECO:0007669"/>
    <property type="project" value="InterPro"/>
</dbReference>
<accession>A0A1C7IED2</accession>
<dbReference type="AlphaFoldDB" id="A0A1C7IED2"/>
<name>A0A1C7IED2_9FIRM</name>